<dbReference type="PANTHER" id="PTHR34227:SF1">
    <property type="entry name" value="DIMETHYL SULFOXIDE REDUCTASE CHAPERONE-RELATED"/>
    <property type="match status" value="1"/>
</dbReference>
<dbReference type="SUPFAM" id="SSF89155">
    <property type="entry name" value="TorD-like"/>
    <property type="match status" value="1"/>
</dbReference>
<dbReference type="EMBL" id="CAKLCM010000002">
    <property type="protein sequence ID" value="CAH0525963.1"/>
    <property type="molecule type" value="Genomic_DNA"/>
</dbReference>
<protein>
    <submittedName>
        <fullName evidence="2">Chaperone protein TorD</fullName>
    </submittedName>
</protein>
<name>A0ABN8DHH2_9VIBR</name>
<dbReference type="InterPro" id="IPR050289">
    <property type="entry name" value="TorD/DmsD_chaperones"/>
</dbReference>
<dbReference type="Proteomes" id="UP000838160">
    <property type="component" value="Unassembled WGS sequence"/>
</dbReference>
<reference evidence="2" key="1">
    <citation type="submission" date="2021-12" db="EMBL/GenBank/DDBJ databases">
        <authorList>
            <person name="Rodrigo-Torres L."/>
            <person name="Arahal R. D."/>
            <person name="Lucena T."/>
        </authorList>
    </citation>
    <scope>NUCLEOTIDE SEQUENCE</scope>
    <source>
        <strain evidence="2">CECT 8226</strain>
    </source>
</reference>
<comment type="caution">
    <text evidence="2">The sequence shown here is derived from an EMBL/GenBank/DDBJ whole genome shotgun (WGS) entry which is preliminary data.</text>
</comment>
<evidence type="ECO:0000256" key="1">
    <source>
        <dbReference type="ARBA" id="ARBA00023186"/>
    </source>
</evidence>
<dbReference type="Pfam" id="PF02613">
    <property type="entry name" value="Nitrate_red_del"/>
    <property type="match status" value="1"/>
</dbReference>
<dbReference type="InterPro" id="IPR036411">
    <property type="entry name" value="TorD-like_sf"/>
</dbReference>
<keyword evidence="1" id="KW-0143">Chaperone</keyword>
<accession>A0ABN8DHH2</accession>
<evidence type="ECO:0000313" key="3">
    <source>
        <dbReference type="Proteomes" id="UP000838160"/>
    </source>
</evidence>
<evidence type="ECO:0000313" key="2">
    <source>
        <dbReference type="EMBL" id="CAH0525963.1"/>
    </source>
</evidence>
<organism evidence="2 3">
    <name type="scientific">Vibrio hippocampi</name>
    <dbReference type="NCBI Taxonomy" id="654686"/>
    <lineage>
        <taxon>Bacteria</taxon>
        <taxon>Pseudomonadati</taxon>
        <taxon>Pseudomonadota</taxon>
        <taxon>Gammaproteobacteria</taxon>
        <taxon>Vibrionales</taxon>
        <taxon>Vibrionaceae</taxon>
        <taxon>Vibrio</taxon>
    </lineage>
</organism>
<sequence length="206" mass="23452">MNNEQNQLRRDIYLLLSTLCRQAPDRDLLQFLTHIEIEQGIPELTLAWQQLAQTASIASVSDLEDEYQDLFIGVGKGEVIPFGSWHQAGSLMDQPLAKVRHDLKRLGFEREDNVKEPEDHISALCDVVAMLIDQGDELDAQQFFNAHLSPWYRDFCRQFDTAPSANFYLAVARLIQAFFDVEQVKYVQAPEGSRGGVKIDVKNITI</sequence>
<proteinExistence type="predicted"/>
<keyword evidence="3" id="KW-1185">Reference proteome</keyword>
<dbReference type="Gene3D" id="1.10.3480.10">
    <property type="entry name" value="TorD-like"/>
    <property type="match status" value="1"/>
</dbReference>
<gene>
    <name evidence="2" type="primary">torD_2</name>
    <name evidence="2" type="ORF">VHP8226_01445</name>
</gene>
<dbReference type="RefSeq" id="WP_237484402.1">
    <property type="nucleotide sequence ID" value="NZ_CAKLCM010000002.1"/>
</dbReference>
<dbReference type="InterPro" id="IPR020945">
    <property type="entry name" value="DMSO/NO3_reduct_chaperone"/>
</dbReference>
<dbReference type="PANTHER" id="PTHR34227">
    <property type="entry name" value="CHAPERONE PROTEIN YCDY"/>
    <property type="match status" value="1"/>
</dbReference>